<dbReference type="Gene3D" id="3.40.50.720">
    <property type="entry name" value="NAD(P)-binding Rossmann-like Domain"/>
    <property type="match status" value="1"/>
</dbReference>
<dbReference type="SUPFAM" id="SSF51735">
    <property type="entry name" value="NAD(P)-binding Rossmann-fold domains"/>
    <property type="match status" value="1"/>
</dbReference>
<dbReference type="OrthoDB" id="1669814at2759"/>
<dbReference type="CDD" id="cd05233">
    <property type="entry name" value="SDR_c"/>
    <property type="match status" value="1"/>
</dbReference>
<name>A0A6A5YB67_9PEZI</name>
<feature type="non-terminal residue" evidence="5">
    <location>
        <position position="1"/>
    </location>
</feature>
<dbReference type="PROSITE" id="PS00061">
    <property type="entry name" value="ADH_SHORT"/>
    <property type="match status" value="1"/>
</dbReference>
<keyword evidence="2" id="KW-0521">NADP</keyword>
<dbReference type="InterPro" id="IPR057326">
    <property type="entry name" value="KR_dom"/>
</dbReference>
<evidence type="ECO:0000256" key="3">
    <source>
        <dbReference type="ARBA" id="ARBA00023002"/>
    </source>
</evidence>
<keyword evidence="3" id="KW-0560">Oxidoreductase</keyword>
<dbReference type="InterPro" id="IPR020904">
    <property type="entry name" value="Sc_DH/Rdtase_CS"/>
</dbReference>
<proteinExistence type="inferred from homology"/>
<dbReference type="PRINTS" id="PR00080">
    <property type="entry name" value="SDRFAMILY"/>
</dbReference>
<evidence type="ECO:0000313" key="5">
    <source>
        <dbReference type="EMBL" id="KAF2088736.1"/>
    </source>
</evidence>
<evidence type="ECO:0000259" key="4">
    <source>
        <dbReference type="SMART" id="SM00822"/>
    </source>
</evidence>
<feature type="domain" description="Ketoreductase" evidence="4">
    <location>
        <begin position="2"/>
        <end position="199"/>
    </location>
</feature>
<dbReference type="SMART" id="SM00822">
    <property type="entry name" value="PKS_KR"/>
    <property type="match status" value="1"/>
</dbReference>
<dbReference type="GO" id="GO:0006633">
    <property type="term" value="P:fatty acid biosynthetic process"/>
    <property type="evidence" value="ECO:0007669"/>
    <property type="project" value="TreeGrafter"/>
</dbReference>
<dbReference type="EMBL" id="ML978715">
    <property type="protein sequence ID" value="KAF2088736.1"/>
    <property type="molecule type" value="Genomic_DNA"/>
</dbReference>
<dbReference type="PANTHER" id="PTHR42760:SF133">
    <property type="entry name" value="3-OXOACYL-[ACYL-CARRIER-PROTEIN] REDUCTASE"/>
    <property type="match status" value="1"/>
</dbReference>
<keyword evidence="6" id="KW-1185">Reference proteome</keyword>
<dbReference type="GO" id="GO:0048038">
    <property type="term" value="F:quinone binding"/>
    <property type="evidence" value="ECO:0007669"/>
    <property type="project" value="TreeGrafter"/>
</dbReference>
<dbReference type="InterPro" id="IPR002347">
    <property type="entry name" value="SDR_fam"/>
</dbReference>
<dbReference type="InterPro" id="IPR036291">
    <property type="entry name" value="NAD(P)-bd_dom_sf"/>
</dbReference>
<reference evidence="5" key="1">
    <citation type="journal article" date="2020" name="Stud. Mycol.">
        <title>101 Dothideomycetes genomes: a test case for predicting lifestyles and emergence of pathogens.</title>
        <authorList>
            <person name="Haridas S."/>
            <person name="Albert R."/>
            <person name="Binder M."/>
            <person name="Bloem J."/>
            <person name="Labutti K."/>
            <person name="Salamov A."/>
            <person name="Andreopoulos B."/>
            <person name="Baker S."/>
            <person name="Barry K."/>
            <person name="Bills G."/>
            <person name="Bluhm B."/>
            <person name="Cannon C."/>
            <person name="Castanera R."/>
            <person name="Culley D."/>
            <person name="Daum C."/>
            <person name="Ezra D."/>
            <person name="Gonzalez J."/>
            <person name="Henrissat B."/>
            <person name="Kuo A."/>
            <person name="Liang C."/>
            <person name="Lipzen A."/>
            <person name="Lutzoni F."/>
            <person name="Magnuson J."/>
            <person name="Mondo S."/>
            <person name="Nolan M."/>
            <person name="Ohm R."/>
            <person name="Pangilinan J."/>
            <person name="Park H.-J."/>
            <person name="Ramirez L."/>
            <person name="Alfaro M."/>
            <person name="Sun H."/>
            <person name="Tritt A."/>
            <person name="Yoshinaga Y."/>
            <person name="Zwiers L.-H."/>
            <person name="Turgeon B."/>
            <person name="Goodwin S."/>
            <person name="Spatafora J."/>
            <person name="Crous P."/>
            <person name="Grigoriev I."/>
        </authorList>
    </citation>
    <scope>NUCLEOTIDE SEQUENCE</scope>
    <source>
        <strain evidence="5">CBS 121410</strain>
    </source>
</reference>
<accession>A0A6A5YB67</accession>
<evidence type="ECO:0000313" key="6">
    <source>
        <dbReference type="Proteomes" id="UP000799776"/>
    </source>
</evidence>
<protein>
    <submittedName>
        <fullName evidence="5">NAD(P)-binding protein</fullName>
    </submittedName>
</protein>
<comment type="similarity">
    <text evidence="1">Belongs to the short-chain dehydrogenases/reductases (SDR) family.</text>
</comment>
<dbReference type="PANTHER" id="PTHR42760">
    <property type="entry name" value="SHORT-CHAIN DEHYDROGENASES/REDUCTASES FAMILY MEMBER"/>
    <property type="match status" value="1"/>
</dbReference>
<feature type="non-terminal residue" evidence="5">
    <location>
        <position position="250"/>
    </location>
</feature>
<dbReference type="Pfam" id="PF13561">
    <property type="entry name" value="adh_short_C2"/>
    <property type="match status" value="1"/>
</dbReference>
<evidence type="ECO:0000256" key="2">
    <source>
        <dbReference type="ARBA" id="ARBA00022857"/>
    </source>
</evidence>
<dbReference type="GO" id="GO:0016616">
    <property type="term" value="F:oxidoreductase activity, acting on the CH-OH group of donors, NAD or NADP as acceptor"/>
    <property type="evidence" value="ECO:0007669"/>
    <property type="project" value="TreeGrafter"/>
</dbReference>
<gene>
    <name evidence="5" type="ORF">K490DRAFT_1317</name>
</gene>
<organism evidence="5 6">
    <name type="scientific">Saccharata proteae CBS 121410</name>
    <dbReference type="NCBI Taxonomy" id="1314787"/>
    <lineage>
        <taxon>Eukaryota</taxon>
        <taxon>Fungi</taxon>
        <taxon>Dikarya</taxon>
        <taxon>Ascomycota</taxon>
        <taxon>Pezizomycotina</taxon>
        <taxon>Dothideomycetes</taxon>
        <taxon>Dothideomycetes incertae sedis</taxon>
        <taxon>Botryosphaeriales</taxon>
        <taxon>Saccharataceae</taxon>
        <taxon>Saccharata</taxon>
    </lineage>
</organism>
<dbReference type="PRINTS" id="PR00081">
    <property type="entry name" value="GDHRDH"/>
</dbReference>
<evidence type="ECO:0000256" key="1">
    <source>
        <dbReference type="ARBA" id="ARBA00006484"/>
    </source>
</evidence>
<sequence>NRNCLITGGSSGIGRAIAIEFARLGANITVIGRDTERLVQTLDLCDEARGKYKESMLLYSTSSITQDSFWEMLSQQPDPNIDILVNCAGVQYDGLLFRQEVGSIKETLQTNLLVPTLAAKYLGRSMVRRAVNMKGTDQTHSVNCIINISSVLAVKGGRGAAAYAASKAGVIGLTRSLAGEFGPLGLRVNAILPGYIRTRMTENMSERASSDAKKKIPLGRFGEPHEIAEAAVFLAQNQYANGCILNLDGG</sequence>
<dbReference type="Proteomes" id="UP000799776">
    <property type="component" value="Unassembled WGS sequence"/>
</dbReference>
<dbReference type="AlphaFoldDB" id="A0A6A5YB67"/>